<dbReference type="EMBL" id="JABAIL010000001">
    <property type="protein sequence ID" value="NLR89730.1"/>
    <property type="molecule type" value="Genomic_DNA"/>
</dbReference>
<accession>A0A7X8SGB8</accession>
<protein>
    <submittedName>
        <fullName evidence="1">DUF3857 domain-containing protein</fullName>
    </submittedName>
</protein>
<keyword evidence="2" id="KW-1185">Reference proteome</keyword>
<reference evidence="1 2" key="1">
    <citation type="submission" date="2020-04" db="EMBL/GenBank/DDBJ databases">
        <title>Flammeovirga sp. SR4, a novel species isolated from seawater.</title>
        <authorList>
            <person name="Wang X."/>
        </authorList>
    </citation>
    <scope>NUCLEOTIDE SEQUENCE [LARGE SCALE GENOMIC DNA]</scope>
    <source>
        <strain evidence="1 2">SR4</strain>
    </source>
</reference>
<gene>
    <name evidence="1" type="ORF">HGP29_00865</name>
</gene>
<proteinExistence type="predicted"/>
<evidence type="ECO:0000313" key="1">
    <source>
        <dbReference type="EMBL" id="NLR89730.1"/>
    </source>
</evidence>
<name>A0A7X8SGB8_9BACT</name>
<evidence type="ECO:0000313" key="2">
    <source>
        <dbReference type="Proteomes" id="UP000585050"/>
    </source>
</evidence>
<sequence length="674" mass="78174">MITKLIRSYYVILISCVSLIAQEVPKKMSYGKVSEEMLKLKTYEKDSTANAFVIGDVGRLYFDVKDGKWVTYFKRHTRIKVFNKEGYDQGDISIPYYMAKNSEEKVTNIKGSIYSLENGKIVKEKISGDDVIKEEIDKNHGVYKITFPNLKEGCVFEYTYVHQSEFTYNINDWDVQREIPVLFSSYNMEIPEYFKYQVTNSRYYTIPELQSGRNQKTFNLRITPPDGGRPELHTFDEDITVRKWRAEYVPAFKEEPFMTSPHDYLGRLEFELLSSNYDREFHSSSWKKVMNELRTSVSVGGQLGRTSYMKAQLEAIKSETEDPMQRAFLAFELVKNRMMWDGKATIYSKDGLKKPFLEKKGSSADINLMLVAALQELDVAAVPLFTSTRNYGKIVRSSPKMTQLNYVLACVNINDKIILLDATDKLLSFGMLPKRALSYQGVVMSDNSHVNGEFINIKPSNTDYESVRSSIVIGDDFSANAEIIYTYKGYGAYRWRKKLVKEPEEEEYLTKIEEKHSNVLIDEYSNENKDKINDFGKENFKVTFESVVEKVGDKLFYNPMQMIEKSKNPFTQEARKYPIEFPFPIARKFMIETQLPKGYVVSEVPKPIIMKLPENAGKLRYSVQQSGDKIIVIFDLKIQKQVFLPTEYGILKSFFDKIYQFETNPIMISKREVE</sequence>
<dbReference type="Proteomes" id="UP000585050">
    <property type="component" value="Unassembled WGS sequence"/>
</dbReference>
<dbReference type="Gene3D" id="2.60.40.3140">
    <property type="match status" value="1"/>
</dbReference>
<comment type="caution">
    <text evidence="1">The sequence shown here is derived from an EMBL/GenBank/DDBJ whole genome shotgun (WGS) entry which is preliminary data.</text>
</comment>
<dbReference type="AlphaFoldDB" id="A0A7X8SGB8"/>
<dbReference type="Gene3D" id="2.60.120.1130">
    <property type="match status" value="1"/>
</dbReference>
<dbReference type="RefSeq" id="WP_168880416.1">
    <property type="nucleotide sequence ID" value="NZ_JABAIL010000001.1"/>
</dbReference>
<organism evidence="1 2">
    <name type="scientific">Flammeovirga agarivorans</name>
    <dbReference type="NCBI Taxonomy" id="2726742"/>
    <lineage>
        <taxon>Bacteria</taxon>
        <taxon>Pseudomonadati</taxon>
        <taxon>Bacteroidota</taxon>
        <taxon>Cytophagia</taxon>
        <taxon>Cytophagales</taxon>
        <taxon>Flammeovirgaceae</taxon>
        <taxon>Flammeovirga</taxon>
    </lineage>
</organism>